<dbReference type="Gene3D" id="3.40.190.10">
    <property type="entry name" value="Periplasmic binding protein-like II"/>
    <property type="match status" value="2"/>
</dbReference>
<dbReference type="KEGG" id="kmn:HW532_08780"/>
<evidence type="ECO:0000313" key="2">
    <source>
        <dbReference type="Proteomes" id="UP000593594"/>
    </source>
</evidence>
<accession>A0A7S8HE22</accession>
<dbReference type="AlphaFoldDB" id="A0A7S8HE22"/>
<evidence type="ECO:0000313" key="1">
    <source>
        <dbReference type="EMBL" id="QPC45256.1"/>
    </source>
</evidence>
<dbReference type="Proteomes" id="UP000593594">
    <property type="component" value="Chromosome"/>
</dbReference>
<reference evidence="1 2" key="1">
    <citation type="submission" date="2020-06" db="EMBL/GenBank/DDBJ databases">
        <title>Genome sequence of 2 isolates from Red Sea Mangroves.</title>
        <authorList>
            <person name="Sefrji F."/>
            <person name="Michoud G."/>
            <person name="Merlino G."/>
            <person name="Daffonchio D."/>
        </authorList>
    </citation>
    <scope>NUCLEOTIDE SEQUENCE [LARGE SCALE GENOMIC DNA]</scope>
    <source>
        <strain evidence="1 2">R1DC25</strain>
    </source>
</reference>
<protein>
    <submittedName>
        <fullName evidence="1">Uncharacterized protein</fullName>
    </submittedName>
</protein>
<gene>
    <name evidence="1" type="ORF">HW532_08780</name>
</gene>
<organism evidence="1 2">
    <name type="scientific">Kaustia mangrovi</name>
    <dbReference type="NCBI Taxonomy" id="2593653"/>
    <lineage>
        <taxon>Bacteria</taxon>
        <taxon>Pseudomonadati</taxon>
        <taxon>Pseudomonadota</taxon>
        <taxon>Alphaproteobacteria</taxon>
        <taxon>Hyphomicrobiales</taxon>
        <taxon>Parvibaculaceae</taxon>
        <taxon>Kaustia</taxon>
    </lineage>
</organism>
<name>A0A7S8HE22_9HYPH</name>
<sequence>MRRTGYPREIEGWRFISDDDPVHANPTIGVQASNGEAIRRLAFNGLALARLAAFTVRDDIAAGRLRTVLEDYHAGDSEAFHAVYTGQGGP</sequence>
<dbReference type="EMBL" id="CP058214">
    <property type="protein sequence ID" value="QPC45256.1"/>
    <property type="molecule type" value="Genomic_DNA"/>
</dbReference>
<dbReference type="SUPFAM" id="SSF53850">
    <property type="entry name" value="Periplasmic binding protein-like II"/>
    <property type="match status" value="1"/>
</dbReference>
<proteinExistence type="predicted"/>
<keyword evidence="2" id="KW-1185">Reference proteome</keyword>